<dbReference type="Proteomes" id="UP000826192">
    <property type="component" value="Segment"/>
</dbReference>
<keyword evidence="2" id="KW-1185">Reference proteome</keyword>
<dbReference type="EMBL" id="MZ398240">
    <property type="protein sequence ID" value="QYC96633.1"/>
    <property type="molecule type" value="Genomic_DNA"/>
</dbReference>
<name>A0AC61NAJ2_9CAUD</name>
<organism evidence="1 2">
    <name type="scientific">Stenotrophomonas phage BUCT627</name>
    <dbReference type="NCBI Taxonomy" id="2860377"/>
    <lineage>
        <taxon>Viruses</taxon>
        <taxon>Duplodnaviria</taxon>
        <taxon>Heunggongvirae</taxon>
        <taxon>Uroviricota</taxon>
        <taxon>Caudoviricetes</taxon>
        <taxon>Beaumontvirinae</taxon>
        <taxon>Bixiavirus</taxon>
        <taxon>Bixiavirus BUCT627</taxon>
    </lineage>
</organism>
<evidence type="ECO:0000313" key="2">
    <source>
        <dbReference type="Proteomes" id="UP000826192"/>
    </source>
</evidence>
<protein>
    <submittedName>
        <fullName evidence="1">Uncharacterized protein</fullName>
    </submittedName>
</protein>
<evidence type="ECO:0000313" key="1">
    <source>
        <dbReference type="EMBL" id="QYC96633.1"/>
    </source>
</evidence>
<accession>A0AC61NAJ2</accession>
<sequence length="59" mass="6516">MVIDGNVSKTYHLGLELTESEARMLMALFQNAAGEGEPAEARKIREAVFSKLYQLGARC</sequence>
<proteinExistence type="predicted"/>
<reference evidence="1" key="1">
    <citation type="submission" date="2021-06" db="EMBL/GenBank/DDBJ databases">
        <authorList>
            <person name="Tian F."/>
            <person name="Li J."/>
            <person name="Li F."/>
            <person name="Tong Y."/>
        </authorList>
    </citation>
    <scope>NUCLEOTIDE SEQUENCE</scope>
</reference>